<evidence type="ECO:0000313" key="2">
    <source>
        <dbReference type="EMBL" id="MDP9923265.1"/>
    </source>
</evidence>
<dbReference type="Pfam" id="PF21205">
    <property type="entry name" value="Rep3_C"/>
    <property type="match status" value="1"/>
</dbReference>
<feature type="compositionally biased region" description="Low complexity" evidence="1">
    <location>
        <begin position="345"/>
        <end position="355"/>
    </location>
</feature>
<protein>
    <recommendedName>
        <fullName evidence="4">Initiator Rep protein domain-containing protein</fullName>
    </recommendedName>
</protein>
<dbReference type="InterPro" id="IPR036390">
    <property type="entry name" value="WH_DNA-bd_sf"/>
</dbReference>
<proteinExistence type="predicted"/>
<evidence type="ECO:0000256" key="1">
    <source>
        <dbReference type="SAM" id="MobiDB-lite"/>
    </source>
</evidence>
<dbReference type="SUPFAM" id="SSF46785">
    <property type="entry name" value="Winged helix' DNA-binding domain"/>
    <property type="match status" value="1"/>
</dbReference>
<dbReference type="AlphaFoldDB" id="A0AAW8DUQ5"/>
<dbReference type="InterPro" id="IPR036388">
    <property type="entry name" value="WH-like_DNA-bd_sf"/>
</dbReference>
<name>A0AAW8DUQ5_9BURK</name>
<evidence type="ECO:0008006" key="4">
    <source>
        <dbReference type="Google" id="ProtNLM"/>
    </source>
</evidence>
<dbReference type="Gene3D" id="1.10.10.10">
    <property type="entry name" value="Winged helix-like DNA-binding domain superfamily/Winged helix DNA-binding domain"/>
    <property type="match status" value="1"/>
</dbReference>
<evidence type="ECO:0000313" key="3">
    <source>
        <dbReference type="Proteomes" id="UP001244295"/>
    </source>
</evidence>
<dbReference type="RefSeq" id="WP_307636786.1">
    <property type="nucleotide sequence ID" value="NZ_JAUSRR010000003.1"/>
</dbReference>
<feature type="region of interest" description="Disordered" evidence="1">
    <location>
        <begin position="336"/>
        <end position="369"/>
    </location>
</feature>
<dbReference type="EMBL" id="JAUSRR010000003">
    <property type="protein sequence ID" value="MDP9923265.1"/>
    <property type="molecule type" value="Genomic_DNA"/>
</dbReference>
<comment type="caution">
    <text evidence="2">The sequence shown here is derived from an EMBL/GenBank/DDBJ whole genome shotgun (WGS) entry which is preliminary data.</text>
</comment>
<feature type="region of interest" description="Disordered" evidence="1">
    <location>
        <begin position="1"/>
        <end position="24"/>
    </location>
</feature>
<gene>
    <name evidence="2" type="ORF">J2W25_002286</name>
</gene>
<organism evidence="2 3">
    <name type="scientific">Variovorax boronicumulans</name>
    <dbReference type="NCBI Taxonomy" id="436515"/>
    <lineage>
        <taxon>Bacteria</taxon>
        <taxon>Pseudomonadati</taxon>
        <taxon>Pseudomonadota</taxon>
        <taxon>Betaproteobacteria</taxon>
        <taxon>Burkholderiales</taxon>
        <taxon>Comamonadaceae</taxon>
        <taxon>Variovorax</taxon>
    </lineage>
</organism>
<sequence>MDIPDVALPPAAPGRTGGEQRELRKPHEMIVMVPRSARVTLTARRIYTVLLQVSQARLGAMPSMPLADFLFEAPLAAVLRTTGSDGTDRTAAKRYLGEMRSLEVDWESTAPGDGVKWRGFSMLSEVALEVRRGETWVSWSFPPSIMSALREPARWARIDLDVLARLSTYAAIALYEICVRYRDNPGGVTSRKPVSWWTDALSNMPGGDRREWRKFKNERIKEAVAEINQETDLEIELIEHRQGRVVDEVQFAVRRRPRSGTPTNAPQPVDANLVMRAETLGIREIKLDGLIKEFGDAAVRAKLDMLERRAANTSLRAVDNAYSYLRSLLRQGVASDVPEPGEAEPVASSASGVSNAPPPAAAAMSTISKGDDAAAGERIRAMRREVEALDSAVRQHWVELALQSLASRGLLTAVISRRAAQGDVMHGLLGSVVVQTYATATYGADWNAAPVLSQAA</sequence>
<reference evidence="2" key="1">
    <citation type="submission" date="2023-07" db="EMBL/GenBank/DDBJ databases">
        <title>Sorghum-associated microbial communities from plants grown in Nebraska, USA.</title>
        <authorList>
            <person name="Schachtman D."/>
        </authorList>
    </citation>
    <scope>NUCLEOTIDE SEQUENCE</scope>
    <source>
        <strain evidence="2">DS2795</strain>
    </source>
</reference>
<dbReference type="Proteomes" id="UP001244295">
    <property type="component" value="Unassembled WGS sequence"/>
</dbReference>
<accession>A0AAW8DUQ5</accession>